<feature type="region of interest" description="Disordered" evidence="3">
    <location>
        <begin position="489"/>
        <end position="619"/>
    </location>
</feature>
<comment type="subcellular location">
    <subcellularLocation>
        <location evidence="2">Cell membrane</location>
        <topology evidence="2">Lipid-anchor</topology>
    </subcellularLocation>
</comment>
<dbReference type="EMBL" id="CM000833">
    <property type="protein sequence ID" value="EET05846.1"/>
    <property type="molecule type" value="Genomic_DNA"/>
</dbReference>
<dbReference type="HOGENOM" id="CLU_012817_13_3_4"/>
<protein>
    <submittedName>
        <fullName evidence="4">RND efflux system, outer membrane lipoprotein, NodT family</fullName>
    </submittedName>
</protein>
<dbReference type="GO" id="GO:0015562">
    <property type="term" value="F:efflux transmembrane transporter activity"/>
    <property type="evidence" value="ECO:0007669"/>
    <property type="project" value="InterPro"/>
</dbReference>
<feature type="compositionally biased region" description="Low complexity" evidence="3">
    <location>
        <begin position="556"/>
        <end position="619"/>
    </location>
</feature>
<dbReference type="Gene3D" id="2.20.200.10">
    <property type="entry name" value="Outer membrane efflux proteins (OEP)"/>
    <property type="match status" value="1"/>
</dbReference>
<evidence type="ECO:0000313" key="4">
    <source>
        <dbReference type="EMBL" id="EET05846.1"/>
    </source>
</evidence>
<dbReference type="Gene3D" id="1.20.1600.10">
    <property type="entry name" value="Outer membrane efflux proteins (OEP)"/>
    <property type="match status" value="1"/>
</dbReference>
<dbReference type="InterPro" id="IPR010131">
    <property type="entry name" value="MdtP/NodT-like"/>
</dbReference>
<evidence type="ECO:0000256" key="3">
    <source>
        <dbReference type="SAM" id="MobiDB-lite"/>
    </source>
</evidence>
<dbReference type="PANTHER" id="PTHR30203:SF32">
    <property type="entry name" value="CATION EFFLUX SYSTEM PROTEIN CUSC"/>
    <property type="match status" value="1"/>
</dbReference>
<name>A0A0E1W0N5_BURPE</name>
<dbReference type="AlphaFoldDB" id="A0A0E1W0N5"/>
<keyword evidence="2" id="KW-0812">Transmembrane</keyword>
<keyword evidence="2" id="KW-0564">Palmitate</keyword>
<comment type="similarity">
    <text evidence="1 2">Belongs to the outer membrane factor (OMF) (TC 1.B.17) family.</text>
</comment>
<dbReference type="SUPFAM" id="SSF56954">
    <property type="entry name" value="Outer membrane efflux proteins (OEP)"/>
    <property type="match status" value="1"/>
</dbReference>
<keyword evidence="2" id="KW-1134">Transmembrane beta strand</keyword>
<dbReference type="Proteomes" id="UP000001812">
    <property type="component" value="Chromosome II"/>
</dbReference>
<dbReference type="Pfam" id="PF02321">
    <property type="entry name" value="OEP"/>
    <property type="match status" value="2"/>
</dbReference>
<keyword evidence="2" id="KW-0472">Membrane</keyword>
<gene>
    <name evidence="4" type="ORF">BURPS1710A_A0135</name>
</gene>
<dbReference type="GO" id="GO:0005886">
    <property type="term" value="C:plasma membrane"/>
    <property type="evidence" value="ECO:0007669"/>
    <property type="project" value="UniProtKB-SubCell"/>
</dbReference>
<accession>A0A0E1W0N5</accession>
<evidence type="ECO:0000256" key="1">
    <source>
        <dbReference type="ARBA" id="ARBA00007613"/>
    </source>
</evidence>
<dbReference type="PANTHER" id="PTHR30203">
    <property type="entry name" value="OUTER MEMBRANE CATION EFFLUX PROTEIN"/>
    <property type="match status" value="1"/>
</dbReference>
<reference evidence="4" key="1">
    <citation type="submission" date="2009-05" db="EMBL/GenBank/DDBJ databases">
        <authorList>
            <person name="Harkins D.M."/>
            <person name="DeShazer D."/>
            <person name="Woods D.E."/>
            <person name="Brinkac L.M."/>
            <person name="Brown K.A."/>
            <person name="Hung G.C."/>
            <person name="Tuanyok A."/>
            <person name="Zhang B."/>
            <person name="Nierman W.C."/>
        </authorList>
    </citation>
    <scope>NUCLEOTIDE SEQUENCE [LARGE SCALE GENOMIC DNA]</scope>
    <source>
        <strain evidence="4">1710a</strain>
    </source>
</reference>
<proteinExistence type="inferred from homology"/>
<dbReference type="RefSeq" id="WP_004528005.1">
    <property type="nucleotide sequence ID" value="NZ_CM000833.1"/>
</dbReference>
<sequence length="619" mass="65643">MHSPPFLSSPKRALPIALALGLAGCSMEPAYQRPDAPMPSAYPNGPAYATPGAPRANPGEPAAAELGWRNFLADAQLQQLVALALANNRDLRVATLDIDEARALYRIQRAAQFPAIDASVGLTSQRMSPALRAPGQSAAINSYDASVGLTHFEIDLFGRVRSLSHAAQEQYLATEEARRSVHISLVAEVANTYLTLLADRALLALAQDTLRSQQDAADMIHRGKQAGAMAQLDEHRADTQVQTARVAAEQYTRQIAQDENALAVLIGGPLPAGVSRAAPLDDRALLAEFPAGLPSTLLERRPDIMAAEHRLIAANANIGAARAAFFPRITLTGALGVASASLAGLFSGGVAWLFVPQLTLPIFNAGSNQANLDLATVRRDINVAGYEHTIQDAFREVADNLAARATYEREVKAQEAMIRDLAETKRLADMRFRNGVDDYFGVFDAQRQLFAAQQLLVTYKLAGLTSRVTLYKALGGGWVESAGAAAAQPRTGQAAPMARPAATPPQTTRPAPVARSQTVPPRTVQPPIAQPATAQPQTAQAAPVAQSQTIPLRTVQPPIAQSSTSQPQTAQAAPITQARTTPLRTAQPPAARQQAPQSAPAAQPEAAPPQTAQPPIFQP</sequence>
<organism evidence="4">
    <name type="scientific">Burkholderia pseudomallei 1710a</name>
    <dbReference type="NCBI Taxonomy" id="320371"/>
    <lineage>
        <taxon>Bacteria</taxon>
        <taxon>Pseudomonadati</taxon>
        <taxon>Pseudomonadota</taxon>
        <taxon>Betaproteobacteria</taxon>
        <taxon>Burkholderiales</taxon>
        <taxon>Burkholderiaceae</taxon>
        <taxon>Burkholderia</taxon>
        <taxon>pseudomallei group</taxon>
    </lineage>
</organism>
<dbReference type="NCBIfam" id="TIGR01845">
    <property type="entry name" value="outer_NodT"/>
    <property type="match status" value="1"/>
</dbReference>
<feature type="region of interest" description="Disordered" evidence="3">
    <location>
        <begin position="36"/>
        <end position="60"/>
    </location>
</feature>
<dbReference type="InterPro" id="IPR003423">
    <property type="entry name" value="OMP_efflux"/>
</dbReference>
<feature type="compositionally biased region" description="Low complexity" evidence="3">
    <location>
        <begin position="489"/>
        <end position="515"/>
    </location>
</feature>
<keyword evidence="2 4" id="KW-0449">Lipoprotein</keyword>
<feature type="compositionally biased region" description="Low complexity" evidence="3">
    <location>
        <begin position="525"/>
        <end position="549"/>
    </location>
</feature>
<evidence type="ECO:0000256" key="2">
    <source>
        <dbReference type="RuleBase" id="RU362097"/>
    </source>
</evidence>